<dbReference type="OrthoDB" id="10248398at2759"/>
<evidence type="ECO:0000259" key="2">
    <source>
        <dbReference type="Pfam" id="PF05603"/>
    </source>
</evidence>
<comment type="caution">
    <text evidence="4">The sequence shown here is derived from an EMBL/GenBank/DDBJ whole genome shotgun (WGS) entry which is preliminary data.</text>
</comment>
<protein>
    <submittedName>
        <fullName evidence="4">Protein Hikeshi</fullName>
    </submittedName>
</protein>
<dbReference type="GO" id="GO:0006606">
    <property type="term" value="P:protein import into nucleus"/>
    <property type="evidence" value="ECO:0007669"/>
    <property type="project" value="TreeGrafter"/>
</dbReference>
<dbReference type="Proteomes" id="UP001152320">
    <property type="component" value="Chromosome 1"/>
</dbReference>
<dbReference type="Pfam" id="PF05603">
    <property type="entry name" value="Hikeshi-like_N"/>
    <property type="match status" value="1"/>
</dbReference>
<accession>A0A9Q1CUB0</accession>
<dbReference type="PANTHER" id="PTHR12925">
    <property type="entry name" value="HIKESHI FAMILY MEMBER"/>
    <property type="match status" value="1"/>
</dbReference>
<evidence type="ECO:0000259" key="3">
    <source>
        <dbReference type="Pfam" id="PF21057"/>
    </source>
</evidence>
<evidence type="ECO:0000256" key="1">
    <source>
        <dbReference type="ARBA" id="ARBA00006623"/>
    </source>
</evidence>
<feature type="domain" description="Hikeshi-like N-terminal" evidence="2">
    <location>
        <begin position="8"/>
        <end position="133"/>
    </location>
</feature>
<evidence type="ECO:0000313" key="4">
    <source>
        <dbReference type="EMBL" id="KAJ8050839.1"/>
    </source>
</evidence>
<dbReference type="GO" id="GO:0005634">
    <property type="term" value="C:nucleus"/>
    <property type="evidence" value="ECO:0007669"/>
    <property type="project" value="TreeGrafter"/>
</dbReference>
<dbReference type="GO" id="GO:0030544">
    <property type="term" value="F:Hsp70 protein binding"/>
    <property type="evidence" value="ECO:0007669"/>
    <property type="project" value="TreeGrafter"/>
</dbReference>
<keyword evidence="5" id="KW-1185">Reference proteome</keyword>
<dbReference type="InterPro" id="IPR048364">
    <property type="entry name" value="Hikeshi-like_C"/>
</dbReference>
<dbReference type="PANTHER" id="PTHR12925:SF0">
    <property type="entry name" value="PROTEIN HIKESHI"/>
    <property type="match status" value="1"/>
</dbReference>
<dbReference type="InterPro" id="IPR031318">
    <property type="entry name" value="OPI10"/>
</dbReference>
<feature type="domain" description="Hikeshi-like C-terminal" evidence="3">
    <location>
        <begin position="139"/>
        <end position="199"/>
    </location>
</feature>
<organism evidence="4 5">
    <name type="scientific">Holothuria leucospilota</name>
    <name type="common">Black long sea cucumber</name>
    <name type="synonym">Mertensiothuria leucospilota</name>
    <dbReference type="NCBI Taxonomy" id="206669"/>
    <lineage>
        <taxon>Eukaryota</taxon>
        <taxon>Metazoa</taxon>
        <taxon>Echinodermata</taxon>
        <taxon>Eleutherozoa</taxon>
        <taxon>Echinozoa</taxon>
        <taxon>Holothuroidea</taxon>
        <taxon>Aspidochirotacea</taxon>
        <taxon>Aspidochirotida</taxon>
        <taxon>Holothuriidae</taxon>
        <taxon>Holothuria</taxon>
    </lineage>
</organism>
<proteinExistence type="inferred from homology"/>
<dbReference type="InterPro" id="IPR008493">
    <property type="entry name" value="Hikeshi-like_N"/>
</dbReference>
<dbReference type="AlphaFoldDB" id="A0A9Q1CUB0"/>
<evidence type="ECO:0000313" key="5">
    <source>
        <dbReference type="Proteomes" id="UP001152320"/>
    </source>
</evidence>
<sequence length="199" mass="21968">MSMFACLVAGRLVQTDIQQADETHFVCQIPNSETVNHVVIFMTGVVPFPEGTGGAVHFGFASPTGVNWHYIGFISNEKPSAIFKISGLKQDSNPVMNSFMGGMAPVSGNVSQIGISVEPLSQIMQQTPVSQAQASKTDSVTQYTTKLLENFYNFASSFAIKQSEMTPQPNVSFIPSTVLEQWYQNFSRKLQQDPNFWKK</sequence>
<dbReference type="GO" id="GO:0005829">
    <property type="term" value="C:cytosol"/>
    <property type="evidence" value="ECO:0007669"/>
    <property type="project" value="TreeGrafter"/>
</dbReference>
<dbReference type="GO" id="GO:0061608">
    <property type="term" value="F:nuclear import signal receptor activity"/>
    <property type="evidence" value="ECO:0007669"/>
    <property type="project" value="TreeGrafter"/>
</dbReference>
<comment type="similarity">
    <text evidence="1">Belongs to the OPI10 family.</text>
</comment>
<reference evidence="4" key="1">
    <citation type="submission" date="2021-10" db="EMBL/GenBank/DDBJ databases">
        <title>Tropical sea cucumber genome reveals ecological adaptation and Cuvierian tubules defense mechanism.</title>
        <authorList>
            <person name="Chen T."/>
        </authorList>
    </citation>
    <scope>NUCLEOTIDE SEQUENCE</scope>
    <source>
        <strain evidence="4">Nanhai2018</strain>
        <tissue evidence="4">Muscle</tissue>
    </source>
</reference>
<dbReference type="EMBL" id="JAIZAY010000001">
    <property type="protein sequence ID" value="KAJ8050839.1"/>
    <property type="molecule type" value="Genomic_DNA"/>
</dbReference>
<dbReference type="Pfam" id="PF21057">
    <property type="entry name" value="Hikeshi-like_C"/>
    <property type="match status" value="1"/>
</dbReference>
<gene>
    <name evidence="4" type="ORF">HOLleu_04190</name>
</gene>
<name>A0A9Q1CUB0_HOLLE</name>